<dbReference type="Pfam" id="PF00400">
    <property type="entry name" value="WD40"/>
    <property type="match status" value="3"/>
</dbReference>
<dbReference type="InterPro" id="IPR015048">
    <property type="entry name" value="DUF1899"/>
</dbReference>
<evidence type="ECO:0000259" key="11">
    <source>
        <dbReference type="SMART" id="SM01166"/>
    </source>
</evidence>
<accession>A0A7R9EAJ2</accession>
<evidence type="ECO:0000256" key="2">
    <source>
        <dbReference type="ARBA" id="ARBA00009482"/>
    </source>
</evidence>
<organism evidence="12">
    <name type="scientific">Timema monikensis</name>
    <dbReference type="NCBI Taxonomy" id="170555"/>
    <lineage>
        <taxon>Eukaryota</taxon>
        <taxon>Metazoa</taxon>
        <taxon>Ecdysozoa</taxon>
        <taxon>Arthropoda</taxon>
        <taxon>Hexapoda</taxon>
        <taxon>Insecta</taxon>
        <taxon>Pterygota</taxon>
        <taxon>Neoptera</taxon>
        <taxon>Polyneoptera</taxon>
        <taxon>Phasmatodea</taxon>
        <taxon>Timematodea</taxon>
        <taxon>Timematoidea</taxon>
        <taxon>Timematidae</taxon>
        <taxon>Timema</taxon>
    </lineage>
</organism>
<dbReference type="InterPro" id="IPR024977">
    <property type="entry name" value="Apc4-like_WD40_dom"/>
</dbReference>
<feature type="compositionally biased region" description="Basic and acidic residues" evidence="10">
    <location>
        <begin position="747"/>
        <end position="762"/>
    </location>
</feature>
<evidence type="ECO:0000256" key="10">
    <source>
        <dbReference type="SAM" id="MobiDB-lite"/>
    </source>
</evidence>
<evidence type="ECO:0000256" key="8">
    <source>
        <dbReference type="PROSITE-ProRule" id="PRU00221"/>
    </source>
</evidence>
<feature type="domain" description="DUF1899" evidence="11">
    <location>
        <begin position="863"/>
        <end position="928"/>
    </location>
</feature>
<evidence type="ECO:0000256" key="1">
    <source>
        <dbReference type="ARBA" id="ARBA00004496"/>
    </source>
</evidence>
<dbReference type="Pfam" id="PF08953">
    <property type="entry name" value="DUF1899"/>
    <property type="match status" value="2"/>
</dbReference>
<evidence type="ECO:0000256" key="6">
    <source>
        <dbReference type="ARBA" id="ARBA00023203"/>
    </source>
</evidence>
<feature type="repeat" description="WD" evidence="8">
    <location>
        <begin position="109"/>
        <end position="143"/>
    </location>
</feature>
<comment type="similarity">
    <text evidence="2 9">Belongs to the WD repeat coronin family.</text>
</comment>
<keyword evidence="6" id="KW-0009">Actin-binding</keyword>
<evidence type="ECO:0000256" key="4">
    <source>
        <dbReference type="ARBA" id="ARBA00022574"/>
    </source>
</evidence>
<feature type="compositionally biased region" description="Polar residues" evidence="10">
    <location>
        <begin position="551"/>
        <end position="563"/>
    </location>
</feature>
<dbReference type="PROSITE" id="PS00678">
    <property type="entry name" value="WD_REPEATS_1"/>
    <property type="match status" value="1"/>
</dbReference>
<dbReference type="Gene3D" id="2.130.10.10">
    <property type="entry name" value="YVTN repeat-like/Quinoprotein amine dehydrogenase"/>
    <property type="match status" value="3"/>
</dbReference>
<dbReference type="PROSITE" id="PS50294">
    <property type="entry name" value="WD_REPEATS_REGION"/>
    <property type="match status" value="2"/>
</dbReference>
<keyword evidence="3" id="KW-0963">Cytoplasm</keyword>
<protein>
    <recommendedName>
        <fullName evidence="9">Coronin</fullName>
    </recommendedName>
</protein>
<dbReference type="SMART" id="SM01167">
    <property type="entry name" value="DUF1900"/>
    <property type="match status" value="2"/>
</dbReference>
<feature type="region of interest" description="Disordered" evidence="10">
    <location>
        <begin position="544"/>
        <end position="589"/>
    </location>
</feature>
<feature type="domain" description="DUF1899" evidence="11">
    <location>
        <begin position="4"/>
        <end position="65"/>
    </location>
</feature>
<dbReference type="SUPFAM" id="SSF50978">
    <property type="entry name" value="WD40 repeat-like"/>
    <property type="match status" value="2"/>
</dbReference>
<dbReference type="InterPro" id="IPR036322">
    <property type="entry name" value="WD40_repeat_dom_sf"/>
</dbReference>
<gene>
    <name evidence="12" type="ORF">TMSB3V08_LOCUS7228</name>
</gene>
<reference evidence="12" key="1">
    <citation type="submission" date="2020-11" db="EMBL/GenBank/DDBJ databases">
        <authorList>
            <person name="Tran Van P."/>
        </authorList>
    </citation>
    <scope>NUCLEOTIDE SEQUENCE</scope>
</reference>
<dbReference type="InterPro" id="IPR015505">
    <property type="entry name" value="Coronin"/>
</dbReference>
<dbReference type="PANTHER" id="PTHR10856:SF20">
    <property type="entry name" value="CORONIN-7"/>
    <property type="match status" value="1"/>
</dbReference>
<dbReference type="FunFam" id="2.130.10.10:FF:000076">
    <property type="entry name" value="Coronin"/>
    <property type="match status" value="1"/>
</dbReference>
<sequence length="1424" mass="158008">MAWRFKASKYKNAAPIVPKPESCIRDISVGSYQTYGNNIAASAAFMAFNVDHNGSANYVLARQFGQPVACTLARTHACQSGRTLTRSGSSLAVLPIDDCGRKSKTMPLLHAHTDTVTDMDFSPFHDGLLATGSQDCLVKLWHIPEKGLEESLCIAECTFSHKQRRVETVCFHPTADGLLTSTSFTTLTLWDISTEKELYWVGANTEHSEVIQSLSWKKDGTLMATSCKDKQVRILDPRSSNFTHVANSHQSIKDSRVIWLGDTNRILSTGFNSGRQREVYIRDLRNFEECEKSLVLDSSTGILIPLYDADTGMLFLAGKGDTTISYLEVTDREPYLIEGIRHNGEQTKGACLVPKRALTVMQGEVNRLLQLTSTSVIPIGYQVPRKTYRDFHADLFPDTTGCEAQLSASQWFEGHNTSVPRISLDPTKRASGEASIQVHRGSLSDMKAQLQNKPYTIQQKGRAKIENITKFKAEECTNEINKEEIKCKDENGLHENGDFGKNYHESGGNQQTVVVVVPPKPLPRASRAGSLSESEDVAMAATLPRPVARPRTTSTPPAVTSVNPALPISGGYKQPRLGPKPFTPPKLNFGSSAIDGDLKGTTEFSFDKVFSVPPVPGQETNGMSNIRESITSISSDFNLDNQNVNYFDNRSINRVNDIITQVPEKIDLPSSPVDGSEYQDNEAEIGKEGQQNSAKLETESFEENTVPDSPPSHSKLKTQSTAERRKLYEKRISSMANEQDTVVDGADLTKMDDSSDDKLEDFERASVQRTSIAERRRLYESRSVSVQDPAAVDKRSPTVSPTPLRRRDSFKTPKTPVSDSVKEEGSKRPPIPPHKQETQQTPPPKVVAPEPVTTPTPKRTSTVFGRVSKFRHLKGTPLHKSTHIENIRNVSRQISGECDGFHANPERVAVPLSGPGGKIAVFELSKSGKLPDGVIPTLVHGTNIMDFVWDPFNFNRLAKKDCFGSSILSLFGWLTTRLHTTYTSRLDLFPTKLRDRGLTSASRCASPKEKQETIDMRRSMRADKACDDGTIRLWLIPESGLSEPTNTPQVVLAGHSEKIYLIKFHPLAKDVLASASYDMTVRIWDLATKTEKIILQGHTDQMFSLAWSPCGNFCATVCKDTKLRIYKPRSSTQPVREGKGPVGSRGARVVWALEGNFIVVIGFDKVSERQIQVLKADNLSTSLNTVGLDVSPAILIPFYDEDSSTLFLTGKGDSTIYAFEITEEAPYICPLSHHRCVTLHQGLSFLPKNVCDVGSVEFARALRLTNNTIEPLSFTVPRIKSDLFQDDIFPPTKVTWQPTMTSEQWFSGLNNQPHRVSLKPEGMDNCTFIFLLYQARRDRKVSDAQASSQLVGGDKGQITKPGGVPLVGAQQQQPYNRLGWNPDVSGFTKEKQEQIQRAVSSRMEVNLKLEQDDMEGVDEREWED</sequence>
<evidence type="ECO:0000256" key="7">
    <source>
        <dbReference type="ARBA" id="ARBA00024838"/>
    </source>
</evidence>
<dbReference type="GO" id="GO:0030036">
    <property type="term" value="P:actin cytoskeleton organization"/>
    <property type="evidence" value="ECO:0007669"/>
    <property type="project" value="UniProtKB-ARBA"/>
</dbReference>
<feature type="repeat" description="WD" evidence="8">
    <location>
        <begin position="1052"/>
        <end position="1094"/>
    </location>
</feature>
<feature type="repeat" description="WD" evidence="8">
    <location>
        <begin position="204"/>
        <end position="245"/>
    </location>
</feature>
<keyword evidence="4 8" id="KW-0853">WD repeat</keyword>
<dbReference type="SMART" id="SM01166">
    <property type="entry name" value="DUF1899"/>
    <property type="match status" value="2"/>
</dbReference>
<comment type="function">
    <text evidence="7">F-actin regulator involved in anterograde Golgi to endosome transport: upon ubiquitination via 'Lys-33'-linked ubiquitin chains by the BCR(KLHL20) E3 ubiquitin ligase complex, interacts with EPS15 and localizes to the trans-Golgi network, where it promotes actin polymerization, thereby facilitating post-Golgi trafficking. May play a role in the maintenance of the Golgi apparatus morphology.</text>
</comment>
<name>A0A7R9EAJ2_9NEOP</name>
<evidence type="ECO:0000256" key="9">
    <source>
        <dbReference type="RuleBase" id="RU280818"/>
    </source>
</evidence>
<proteinExistence type="inferred from homology"/>
<evidence type="ECO:0000256" key="3">
    <source>
        <dbReference type="ARBA" id="ARBA00022490"/>
    </source>
</evidence>
<dbReference type="EMBL" id="OB794509">
    <property type="protein sequence ID" value="CAD7430472.1"/>
    <property type="molecule type" value="Genomic_DNA"/>
</dbReference>
<dbReference type="Pfam" id="PF12894">
    <property type="entry name" value="ANAPC4_WD40"/>
    <property type="match status" value="1"/>
</dbReference>
<dbReference type="InterPro" id="IPR001680">
    <property type="entry name" value="WD40_rpt"/>
</dbReference>
<dbReference type="SMART" id="SM00320">
    <property type="entry name" value="WD40"/>
    <property type="match status" value="5"/>
</dbReference>
<feature type="compositionally biased region" description="Basic and acidic residues" evidence="10">
    <location>
        <begin position="722"/>
        <end position="732"/>
    </location>
</feature>
<feature type="region of interest" description="Disordered" evidence="10">
    <location>
        <begin position="666"/>
        <end position="762"/>
    </location>
</feature>
<feature type="region of interest" description="Disordered" evidence="10">
    <location>
        <begin position="779"/>
        <end position="860"/>
    </location>
</feature>
<dbReference type="InterPro" id="IPR019775">
    <property type="entry name" value="WD40_repeat_CS"/>
</dbReference>
<dbReference type="PANTHER" id="PTHR10856">
    <property type="entry name" value="CORONIN"/>
    <property type="match status" value="1"/>
</dbReference>
<dbReference type="GO" id="GO:0003779">
    <property type="term" value="F:actin binding"/>
    <property type="evidence" value="ECO:0007669"/>
    <property type="project" value="UniProtKB-KW"/>
</dbReference>
<dbReference type="GO" id="GO:0005737">
    <property type="term" value="C:cytoplasm"/>
    <property type="evidence" value="ECO:0007669"/>
    <property type="project" value="UniProtKB-SubCell"/>
</dbReference>
<dbReference type="PROSITE" id="PS50082">
    <property type="entry name" value="WD_REPEATS_2"/>
    <property type="match status" value="4"/>
</dbReference>
<feature type="compositionally biased region" description="Low complexity" evidence="10">
    <location>
        <begin position="847"/>
        <end position="857"/>
    </location>
</feature>
<evidence type="ECO:0000256" key="5">
    <source>
        <dbReference type="ARBA" id="ARBA00022737"/>
    </source>
</evidence>
<dbReference type="Pfam" id="PF16300">
    <property type="entry name" value="WD40_4"/>
    <property type="match status" value="2"/>
</dbReference>
<feature type="repeat" description="WD" evidence="8">
    <location>
        <begin position="1095"/>
        <end position="1136"/>
    </location>
</feature>
<comment type="subcellular location">
    <subcellularLocation>
        <location evidence="1">Cytoplasm</location>
    </subcellularLocation>
</comment>
<evidence type="ECO:0000313" key="12">
    <source>
        <dbReference type="EMBL" id="CAD7430472.1"/>
    </source>
</evidence>
<dbReference type="InterPro" id="IPR015943">
    <property type="entry name" value="WD40/YVTN_repeat-like_dom_sf"/>
</dbReference>
<keyword evidence="5 9" id="KW-0677">Repeat</keyword>